<dbReference type="Pfam" id="PF14024">
    <property type="entry name" value="DUF4240"/>
    <property type="match status" value="1"/>
</dbReference>
<sequence>MRKSEIDLMGFENGRITGFKPRFHSIGHDWERYTEALVELVDRGVVAHKKGHSLYDLYCQDLNAWLTEFYFEEKRFDQIEAHYTHTGEVAFGPILEEERAVLDRLQALGEGARVRRIWRAHMGLIKREFWWYIGERNAGFRMAEYYQASEQKQRRDYEKLINRIPKMKQELLAIMADYRKTAEMTGASKTELARIHADIAAIDAEERPRPKGKPDPRKMDENLFWDLIDEGLTSQPIVERIDTLPERLAAFKATAIRDFEKIRRSLEARAYRWDVWALAYLLQGGCSDDAFENFRGWLVLQGREVFEGAIADPDSFDVTLHSGTASGINGLRDAAPVAYEMRQGKAMKPVKMPLMDVSGPEIAEDDFASALPRVAALVGR</sequence>
<evidence type="ECO:0000313" key="3">
    <source>
        <dbReference type="Proteomes" id="UP001138961"/>
    </source>
</evidence>
<accession>A0ABS8BRZ8</accession>
<evidence type="ECO:0000259" key="1">
    <source>
        <dbReference type="Pfam" id="PF14024"/>
    </source>
</evidence>
<organism evidence="2 3">
    <name type="scientific">Loktanella gaetbuli</name>
    <dbReference type="NCBI Taxonomy" id="2881335"/>
    <lineage>
        <taxon>Bacteria</taxon>
        <taxon>Pseudomonadati</taxon>
        <taxon>Pseudomonadota</taxon>
        <taxon>Alphaproteobacteria</taxon>
        <taxon>Rhodobacterales</taxon>
        <taxon>Roseobacteraceae</taxon>
        <taxon>Loktanella</taxon>
    </lineage>
</organism>
<proteinExistence type="predicted"/>
<dbReference type="EMBL" id="JAJATZ010000002">
    <property type="protein sequence ID" value="MCB5198512.1"/>
    <property type="molecule type" value="Genomic_DNA"/>
</dbReference>
<name>A0ABS8BRZ8_9RHOB</name>
<keyword evidence="3" id="KW-1185">Reference proteome</keyword>
<reference evidence="2" key="1">
    <citation type="submission" date="2021-10" db="EMBL/GenBank/DDBJ databases">
        <title>Loktanella gaetbuli sp. nov., isolated from a tidal flat.</title>
        <authorList>
            <person name="Park S."/>
            <person name="Yoon J.-H."/>
        </authorList>
    </citation>
    <scope>NUCLEOTIDE SEQUENCE</scope>
    <source>
        <strain evidence="2">TSTF-M6</strain>
    </source>
</reference>
<dbReference type="InterPro" id="IPR025334">
    <property type="entry name" value="DUF4240"/>
</dbReference>
<feature type="domain" description="DUF4240" evidence="1">
    <location>
        <begin position="219"/>
        <end position="318"/>
    </location>
</feature>
<dbReference type="RefSeq" id="WP_226747440.1">
    <property type="nucleotide sequence ID" value="NZ_JAJATZ010000002.1"/>
</dbReference>
<protein>
    <submittedName>
        <fullName evidence="2">DUF4240 domain-containing protein</fullName>
    </submittedName>
</protein>
<gene>
    <name evidence="2" type="ORF">LGQ03_04610</name>
</gene>
<comment type="caution">
    <text evidence="2">The sequence shown here is derived from an EMBL/GenBank/DDBJ whole genome shotgun (WGS) entry which is preliminary data.</text>
</comment>
<evidence type="ECO:0000313" key="2">
    <source>
        <dbReference type="EMBL" id="MCB5198512.1"/>
    </source>
</evidence>
<dbReference type="Proteomes" id="UP001138961">
    <property type="component" value="Unassembled WGS sequence"/>
</dbReference>